<accession>A0A7R7ZKC8</accession>
<dbReference type="KEGG" id="ache:ACHE_20751A"/>
<dbReference type="RefSeq" id="XP_043133815.1">
    <property type="nucleotide sequence ID" value="XM_043285089.1"/>
</dbReference>
<dbReference type="PANTHER" id="PTHR37852:SF1">
    <property type="entry name" value="HIG1 DOMAIN-CONTAINING PROTEIN"/>
    <property type="match status" value="1"/>
</dbReference>
<name>A0A7R7ZKC8_ASPCH</name>
<evidence type="ECO:0000313" key="2">
    <source>
        <dbReference type="Proteomes" id="UP000637239"/>
    </source>
</evidence>
<dbReference type="EMBL" id="AP024417">
    <property type="protein sequence ID" value="BCR85293.1"/>
    <property type="molecule type" value="Genomic_DNA"/>
</dbReference>
<gene>
    <name evidence="1" type="ORF">ACHE_20751A</name>
</gene>
<reference evidence="1" key="1">
    <citation type="submission" date="2021-01" db="EMBL/GenBank/DDBJ databases">
        <authorList>
            <consortium name="Aspergillus chevalieri M1 genome sequencing consortium"/>
            <person name="Kazuki M."/>
            <person name="Futagami T."/>
        </authorList>
    </citation>
    <scope>NUCLEOTIDE SEQUENCE</scope>
    <source>
        <strain evidence="1">M1</strain>
    </source>
</reference>
<proteinExistence type="predicted"/>
<keyword evidence="2" id="KW-1185">Reference proteome</keyword>
<protein>
    <submittedName>
        <fullName evidence="1">Uncharacterized protein</fullName>
    </submittedName>
</protein>
<reference evidence="1" key="2">
    <citation type="submission" date="2021-02" db="EMBL/GenBank/DDBJ databases">
        <title>Aspergillus chevalieri M1 genome sequence.</title>
        <authorList>
            <person name="Kadooka C."/>
            <person name="Mori K."/>
            <person name="Futagami T."/>
        </authorList>
    </citation>
    <scope>NUCLEOTIDE SEQUENCE</scope>
    <source>
        <strain evidence="1">M1</strain>
    </source>
</reference>
<dbReference type="Proteomes" id="UP000637239">
    <property type="component" value="Chromosome 2"/>
</dbReference>
<evidence type="ECO:0000313" key="1">
    <source>
        <dbReference type="EMBL" id="BCR85293.1"/>
    </source>
</evidence>
<dbReference type="AlphaFoldDB" id="A0A7R7ZKC8"/>
<dbReference type="GeneID" id="66979652"/>
<organism evidence="1 2">
    <name type="scientific">Aspergillus chevalieri</name>
    <name type="common">Eurotium chevalieri</name>
    <dbReference type="NCBI Taxonomy" id="182096"/>
    <lineage>
        <taxon>Eukaryota</taxon>
        <taxon>Fungi</taxon>
        <taxon>Dikarya</taxon>
        <taxon>Ascomycota</taxon>
        <taxon>Pezizomycotina</taxon>
        <taxon>Eurotiomycetes</taxon>
        <taxon>Eurotiomycetidae</taxon>
        <taxon>Eurotiales</taxon>
        <taxon>Aspergillaceae</taxon>
        <taxon>Aspergillus</taxon>
        <taxon>Aspergillus subgen. Aspergillus</taxon>
    </lineage>
</organism>
<sequence>MTNHPTDNMDSREPSGQRPHDSALLRVIHWHKLFDSDTPPRLGMEVKRRLPYTTMAAFASGMTIGSFHGSKKASYQFRAENAHRYPTTSAAWFQYHKSKNYASIVGGVKDGMKMGFRLGAGAFAFCLFEETVDYARDDTRDFLSTVTAGLSFSGIYSLLARHDVFTAARTTKLGLKLSLVYGLAQDALESLKGNRPPYIDFLLGNRRSRVREGETV</sequence>
<dbReference type="PANTHER" id="PTHR37852">
    <property type="entry name" value="YALI0B21208P"/>
    <property type="match status" value="1"/>
</dbReference>